<evidence type="ECO:0000313" key="1">
    <source>
        <dbReference type="EMBL" id="KAL0111205.1"/>
    </source>
</evidence>
<evidence type="ECO:0008006" key="3">
    <source>
        <dbReference type="Google" id="ProtNLM"/>
    </source>
</evidence>
<dbReference type="Proteomes" id="UP001430953">
    <property type="component" value="Unassembled WGS sequence"/>
</dbReference>
<gene>
    <name evidence="1" type="ORF">PUN28_012840</name>
</gene>
<organism evidence="1 2">
    <name type="scientific">Cardiocondyla obscurior</name>
    <dbReference type="NCBI Taxonomy" id="286306"/>
    <lineage>
        <taxon>Eukaryota</taxon>
        <taxon>Metazoa</taxon>
        <taxon>Ecdysozoa</taxon>
        <taxon>Arthropoda</taxon>
        <taxon>Hexapoda</taxon>
        <taxon>Insecta</taxon>
        <taxon>Pterygota</taxon>
        <taxon>Neoptera</taxon>
        <taxon>Endopterygota</taxon>
        <taxon>Hymenoptera</taxon>
        <taxon>Apocrita</taxon>
        <taxon>Aculeata</taxon>
        <taxon>Formicoidea</taxon>
        <taxon>Formicidae</taxon>
        <taxon>Myrmicinae</taxon>
        <taxon>Cardiocondyla</taxon>
    </lineage>
</organism>
<dbReference type="AlphaFoldDB" id="A0AAW2F802"/>
<sequence length="97" mass="11731">MRCMLLAFDSSTGCAIAPRDLALLITVPQRLRYRRFLVEVLRFGTCNSFCLYVRDIRYLRIYRRHIDCSCCYALQNICQHRTFRRYMRVAHQNLFEQ</sequence>
<reference evidence="1 2" key="1">
    <citation type="submission" date="2023-03" db="EMBL/GenBank/DDBJ databases">
        <title>High recombination rates correlate with genetic variation in Cardiocondyla obscurior ants.</title>
        <authorList>
            <person name="Errbii M."/>
        </authorList>
    </citation>
    <scope>NUCLEOTIDE SEQUENCE [LARGE SCALE GENOMIC DNA]</scope>
    <source>
        <strain evidence="1">Alpha-2009</strain>
        <tissue evidence="1">Whole body</tissue>
    </source>
</reference>
<evidence type="ECO:0000313" key="2">
    <source>
        <dbReference type="Proteomes" id="UP001430953"/>
    </source>
</evidence>
<name>A0AAW2F802_9HYME</name>
<comment type="caution">
    <text evidence="1">The sequence shown here is derived from an EMBL/GenBank/DDBJ whole genome shotgun (WGS) entry which is preliminary data.</text>
</comment>
<keyword evidence="2" id="KW-1185">Reference proteome</keyword>
<dbReference type="EMBL" id="JADYXP020000013">
    <property type="protein sequence ID" value="KAL0111205.1"/>
    <property type="molecule type" value="Genomic_DNA"/>
</dbReference>
<proteinExistence type="predicted"/>
<accession>A0AAW2F802</accession>
<protein>
    <recommendedName>
        <fullName evidence="3">Secreted protein</fullName>
    </recommendedName>
</protein>